<sequence length="160" mass="16986">MDSATILRTTTLLGLSSSFLIAGIGFSASHLTLPALYGLPTSASTAAFDILYHRGATALIPFNSLATVLQCTCAYLDPENRTKFIIAAGLLLAPLPWTRYVMMGTIQQLCKLSGDATTREKVGKAQIVSLLRTWTWMNFVRSSMAAAGGLIGVAVVAGKM</sequence>
<keyword evidence="1" id="KW-1133">Transmembrane helix</keyword>
<evidence type="ECO:0000313" key="3">
    <source>
        <dbReference type="Proteomes" id="UP000256328"/>
    </source>
</evidence>
<comment type="caution">
    <text evidence="2">The sequence shown here is derived from an EMBL/GenBank/DDBJ whole genome shotgun (WGS) entry which is preliminary data.</text>
</comment>
<dbReference type="PANTHER" id="PTHR36535:SF1">
    <property type="entry name" value="DUF1772 DOMAIN-CONTAINING PROTEIN"/>
    <property type="match status" value="1"/>
</dbReference>
<evidence type="ECO:0000313" key="2">
    <source>
        <dbReference type="EMBL" id="RDW87258.1"/>
    </source>
</evidence>
<evidence type="ECO:0000256" key="1">
    <source>
        <dbReference type="SAM" id="Phobius"/>
    </source>
</evidence>
<organism evidence="2 3">
    <name type="scientific">Coleophoma crateriformis</name>
    <dbReference type="NCBI Taxonomy" id="565419"/>
    <lineage>
        <taxon>Eukaryota</taxon>
        <taxon>Fungi</taxon>
        <taxon>Dikarya</taxon>
        <taxon>Ascomycota</taxon>
        <taxon>Pezizomycotina</taxon>
        <taxon>Leotiomycetes</taxon>
        <taxon>Helotiales</taxon>
        <taxon>Dermateaceae</taxon>
        <taxon>Coleophoma</taxon>
    </lineage>
</organism>
<feature type="transmembrane region" description="Helical" evidence="1">
    <location>
        <begin position="84"/>
        <end position="102"/>
    </location>
</feature>
<accession>A0A3D8SN91</accession>
<feature type="transmembrane region" description="Helical" evidence="1">
    <location>
        <begin position="139"/>
        <end position="158"/>
    </location>
</feature>
<dbReference type="Pfam" id="PF08592">
    <property type="entry name" value="Anthrone_oxy"/>
    <property type="match status" value="1"/>
</dbReference>
<dbReference type="InterPro" id="IPR013901">
    <property type="entry name" value="Anthrone_oxy"/>
</dbReference>
<keyword evidence="1" id="KW-0472">Membrane</keyword>
<feature type="transmembrane region" description="Helical" evidence="1">
    <location>
        <begin position="56"/>
        <end position="77"/>
    </location>
</feature>
<reference evidence="2 3" key="1">
    <citation type="journal article" date="2018" name="IMA Fungus">
        <title>IMA Genome-F 9: Draft genome sequence of Annulohypoxylon stygium, Aspergillus mulundensis, Berkeleyomyces basicola (syn. Thielaviopsis basicola), Ceratocystis smalleyi, two Cercospora beticola strains, Coleophoma cylindrospora, Fusarium fracticaudum, Phialophora cf. hyalina, and Morchella septimelata.</title>
        <authorList>
            <person name="Wingfield B.D."/>
            <person name="Bills G.F."/>
            <person name="Dong Y."/>
            <person name="Huang W."/>
            <person name="Nel W.J."/>
            <person name="Swalarsk-Parry B.S."/>
            <person name="Vaghefi N."/>
            <person name="Wilken P.M."/>
            <person name="An Z."/>
            <person name="de Beer Z.W."/>
            <person name="De Vos L."/>
            <person name="Chen L."/>
            <person name="Duong T.A."/>
            <person name="Gao Y."/>
            <person name="Hammerbacher A."/>
            <person name="Kikkert J.R."/>
            <person name="Li Y."/>
            <person name="Li H."/>
            <person name="Li K."/>
            <person name="Li Q."/>
            <person name="Liu X."/>
            <person name="Ma X."/>
            <person name="Naidoo K."/>
            <person name="Pethybridge S.J."/>
            <person name="Sun J."/>
            <person name="Steenkamp E.T."/>
            <person name="van der Nest M.A."/>
            <person name="van Wyk S."/>
            <person name="Wingfield M.J."/>
            <person name="Xiong C."/>
            <person name="Yue Q."/>
            <person name="Zhang X."/>
        </authorList>
    </citation>
    <scope>NUCLEOTIDE SEQUENCE [LARGE SCALE GENOMIC DNA]</scope>
    <source>
        <strain evidence="2 3">BP5796</strain>
    </source>
</reference>
<dbReference type="OrthoDB" id="5954308at2759"/>
<keyword evidence="3" id="KW-1185">Reference proteome</keyword>
<proteinExistence type="predicted"/>
<dbReference type="EMBL" id="PDLN01000004">
    <property type="protein sequence ID" value="RDW87258.1"/>
    <property type="molecule type" value="Genomic_DNA"/>
</dbReference>
<feature type="transmembrane region" description="Helical" evidence="1">
    <location>
        <begin position="12"/>
        <end position="36"/>
    </location>
</feature>
<protein>
    <recommendedName>
        <fullName evidence="4">DUF1772-domain-containing protein</fullName>
    </recommendedName>
</protein>
<keyword evidence="1" id="KW-0812">Transmembrane</keyword>
<name>A0A3D8SN91_9HELO</name>
<evidence type="ECO:0008006" key="4">
    <source>
        <dbReference type="Google" id="ProtNLM"/>
    </source>
</evidence>
<gene>
    <name evidence="2" type="ORF">BP5796_02952</name>
</gene>
<dbReference type="Proteomes" id="UP000256328">
    <property type="component" value="Unassembled WGS sequence"/>
</dbReference>
<dbReference type="PANTHER" id="PTHR36535">
    <property type="entry name" value="YALI0E30327P"/>
    <property type="match status" value="1"/>
</dbReference>
<dbReference type="AlphaFoldDB" id="A0A3D8SN91"/>